<protein>
    <recommendedName>
        <fullName evidence="4">WAP domain-containing protein</fullName>
    </recommendedName>
</protein>
<dbReference type="SMART" id="SM00289">
    <property type="entry name" value="WR1"/>
    <property type="match status" value="2"/>
</dbReference>
<keyword evidence="1 3" id="KW-0732">Signal</keyword>
<dbReference type="PANTHER" id="PTHR19441:SF30">
    <property type="entry name" value="ELAFIN"/>
    <property type="match status" value="1"/>
</dbReference>
<dbReference type="GO" id="GO:0019731">
    <property type="term" value="P:antibacterial humoral response"/>
    <property type="evidence" value="ECO:0007669"/>
    <property type="project" value="TreeGrafter"/>
</dbReference>
<organism evidence="5">
    <name type="scientific">Trichuris suis</name>
    <name type="common">pig whipworm</name>
    <dbReference type="NCBI Taxonomy" id="68888"/>
    <lineage>
        <taxon>Eukaryota</taxon>
        <taxon>Metazoa</taxon>
        <taxon>Ecdysozoa</taxon>
        <taxon>Nematoda</taxon>
        <taxon>Enoplea</taxon>
        <taxon>Dorylaimia</taxon>
        <taxon>Trichinellida</taxon>
        <taxon>Trichuridae</taxon>
        <taxon>Trichuris</taxon>
    </lineage>
</organism>
<dbReference type="PANTHER" id="PTHR19441">
    <property type="entry name" value="WHEY ACDIC PROTEIN WAP"/>
    <property type="match status" value="1"/>
</dbReference>
<dbReference type="Pfam" id="PF00095">
    <property type="entry name" value="WAP"/>
    <property type="match status" value="12"/>
</dbReference>
<evidence type="ECO:0000256" key="2">
    <source>
        <dbReference type="ARBA" id="ARBA00023157"/>
    </source>
</evidence>
<proteinExistence type="predicted"/>
<dbReference type="PROSITE" id="PS51390">
    <property type="entry name" value="WAP"/>
    <property type="match status" value="9"/>
</dbReference>
<feature type="domain" description="WAP" evidence="4">
    <location>
        <begin position="229"/>
        <end position="276"/>
    </location>
</feature>
<dbReference type="InterPro" id="IPR008197">
    <property type="entry name" value="WAP_dom"/>
</dbReference>
<dbReference type="InterPro" id="IPR050514">
    <property type="entry name" value="WAP_four-disulfide_core"/>
</dbReference>
<dbReference type="Gene3D" id="4.10.75.10">
    <property type="entry name" value="Elafin-like"/>
    <property type="match status" value="11"/>
</dbReference>
<feature type="domain" description="WAP" evidence="4">
    <location>
        <begin position="827"/>
        <end position="874"/>
    </location>
</feature>
<dbReference type="AlphaFoldDB" id="A0A085NT08"/>
<evidence type="ECO:0000256" key="3">
    <source>
        <dbReference type="SAM" id="SignalP"/>
    </source>
</evidence>
<feature type="domain" description="WAP" evidence="4">
    <location>
        <begin position="557"/>
        <end position="620"/>
    </location>
</feature>
<dbReference type="GO" id="GO:0045087">
    <property type="term" value="P:innate immune response"/>
    <property type="evidence" value="ECO:0007669"/>
    <property type="project" value="TreeGrafter"/>
</dbReference>
<evidence type="ECO:0000256" key="1">
    <source>
        <dbReference type="ARBA" id="ARBA00022729"/>
    </source>
</evidence>
<dbReference type="InterPro" id="IPR006150">
    <property type="entry name" value="Cys_repeat_1"/>
</dbReference>
<keyword evidence="2" id="KW-1015">Disulfide bond</keyword>
<reference evidence="5" key="1">
    <citation type="journal article" date="2014" name="Nat. Genet.">
        <title>Genome and transcriptome of the porcine whipworm Trichuris suis.</title>
        <authorList>
            <person name="Jex A.R."/>
            <person name="Nejsum P."/>
            <person name="Schwarz E.M."/>
            <person name="Hu L."/>
            <person name="Young N.D."/>
            <person name="Hall R.S."/>
            <person name="Korhonen P.K."/>
            <person name="Liao S."/>
            <person name="Thamsborg S."/>
            <person name="Xia J."/>
            <person name="Xu P."/>
            <person name="Wang S."/>
            <person name="Scheerlinck J.P."/>
            <person name="Hofmann A."/>
            <person name="Sternberg P.W."/>
            <person name="Wang J."/>
            <person name="Gasser R.B."/>
        </authorList>
    </citation>
    <scope>NUCLEOTIDE SEQUENCE [LARGE SCALE GENOMIC DNA]</scope>
    <source>
        <strain evidence="5">DCEP-RM93F</strain>
    </source>
</reference>
<feature type="domain" description="WAP" evidence="4">
    <location>
        <begin position="72"/>
        <end position="119"/>
    </location>
</feature>
<accession>A0A085NT08</accession>
<dbReference type="Proteomes" id="UP000030758">
    <property type="component" value="Unassembled WGS sequence"/>
</dbReference>
<feature type="domain" description="WAP" evidence="4">
    <location>
        <begin position="632"/>
        <end position="678"/>
    </location>
</feature>
<evidence type="ECO:0000259" key="4">
    <source>
        <dbReference type="PROSITE" id="PS51390"/>
    </source>
</evidence>
<name>A0A085NT08_9BILA</name>
<evidence type="ECO:0000313" key="5">
    <source>
        <dbReference type="EMBL" id="KFD72604.1"/>
    </source>
</evidence>
<dbReference type="GO" id="GO:0004867">
    <property type="term" value="F:serine-type endopeptidase inhibitor activity"/>
    <property type="evidence" value="ECO:0007669"/>
    <property type="project" value="TreeGrafter"/>
</dbReference>
<dbReference type="GO" id="GO:0005615">
    <property type="term" value="C:extracellular space"/>
    <property type="evidence" value="ECO:0007669"/>
    <property type="project" value="TreeGrafter"/>
</dbReference>
<sequence>MSALLLWTLVVYWIRQTIAYEQRAGTCPPYYVIIDANYINNCFDDEDCLWPRKCCKTSTGQECLLPESLPSVPQKAGQCPQMFGSRLPNAFDRCTYDVDCTSSKKCCETVAGKTCMEPTTNTNDYLKPGTCPVVYTNYIGIASDRCTKDVECPGSSKCCPSQNGKQCMLPDELAPGKIGRCPAFNGVPSSTPINYCYDDYDCSGNKKCCQTVLGKGCLIPDNDNGIGNGIVKPGSCPLLTGAITGRQVDTCSHDGDCFGERKCCNTFGGKLCLLPNYLSETKKPGNCPILLGARLPSASDHCQLDNECSGERKCCSTIAGNMCLIPDFGSTNGKSTLNSIFCPKYKQVYYYPSSTTITPNAAKETASKIKGASSSHSQKEVKEVNSKQVKQKGCNKLSYIRELLATNKATKAVMSCYKSAMNCSRRHQRATSRDNMVKISYLLLMVITCTQSNPTALSTRHSYFTRSRQKDWLCPALPSDRVDPFAIDRCWFDQDCSGLKKCCQTILGKSCVLPVKHHQETMETIKNGNCPIETKLNGSSAQRCTKDMDCIGDKKCCPTAQGAICVSPAQSSAPGPVGQCPTTVRNSAVQSNDRCRYDSDCKRGKRCCNTTSGKDCLKPVHAPSKYERNPEVREKPGRCPLSITGTGTLVYRCLYDTDCDGEKKCCDSRTGKNCMTPEPDYRRPSTQRNKCPVKYADPGTSIHCTTDEDCPGKRLCCSTPSGKICLLAQPSHDSTKMEAPSSQQLGLTVDDSFHRCNNDGQCQQPRKCTQTAKGKYCLPPHNATIFSCPDGYKAVQTCLTNSNCPDGYSCYKTHCCKNHQKKSYYDKTEKAGLCPLIYGEESGAKVFQCYLDSHCPSKEKCCDTRLGKSCLMPLA</sequence>
<feature type="signal peptide" evidence="3">
    <location>
        <begin position="1"/>
        <end position="19"/>
    </location>
</feature>
<feature type="domain" description="WAP" evidence="4">
    <location>
        <begin position="684"/>
        <end position="731"/>
    </location>
</feature>
<dbReference type="InterPro" id="IPR036645">
    <property type="entry name" value="Elafin-like_sf"/>
</dbReference>
<feature type="domain" description="WAP" evidence="4">
    <location>
        <begin position="124"/>
        <end position="171"/>
    </location>
</feature>
<gene>
    <name evidence="5" type="ORF">M514_15008</name>
</gene>
<feature type="domain" description="WAP" evidence="4">
    <location>
        <begin position="174"/>
        <end position="221"/>
    </location>
</feature>
<feature type="domain" description="WAP" evidence="4">
    <location>
        <begin position="467"/>
        <end position="515"/>
    </location>
</feature>
<feature type="chain" id="PRO_5001796259" description="WAP domain-containing protein" evidence="3">
    <location>
        <begin position="20"/>
        <end position="875"/>
    </location>
</feature>
<dbReference type="SMART" id="SM00217">
    <property type="entry name" value="WAP"/>
    <property type="match status" value="12"/>
</dbReference>
<dbReference type="EMBL" id="KL367476">
    <property type="protein sequence ID" value="KFD72604.1"/>
    <property type="molecule type" value="Genomic_DNA"/>
</dbReference>
<dbReference type="SUPFAM" id="SSF57256">
    <property type="entry name" value="Elafin-like"/>
    <property type="match status" value="11"/>
</dbReference>